<dbReference type="EMBL" id="QSOI01000005">
    <property type="protein sequence ID" value="RGI85010.1"/>
    <property type="molecule type" value="Genomic_DNA"/>
</dbReference>
<gene>
    <name evidence="2" type="ORF">DXD84_06025</name>
</gene>
<dbReference type="Pfam" id="PF00535">
    <property type="entry name" value="Glycos_transf_2"/>
    <property type="match status" value="1"/>
</dbReference>
<comment type="caution">
    <text evidence="2">The sequence shown here is derived from an EMBL/GenBank/DDBJ whole genome shotgun (WGS) entry which is preliminary data.</text>
</comment>
<dbReference type="RefSeq" id="WP_117494800.1">
    <property type="nucleotide sequence ID" value="NZ_QSOI01000005.1"/>
</dbReference>
<evidence type="ECO:0000259" key="1">
    <source>
        <dbReference type="Pfam" id="PF00535"/>
    </source>
</evidence>
<sequence length="533" mass="61611">MKKGIIKKGIQFYKRYGIRGGIATLTGQGQIKDKNYAAWYEKNKVSEEKLAIQRNKEFPYMPLFSILVPVYNTPIPYLWEMLDSVRNQTYQKWQLCIANANPENEDVARILNQYIEMDIRIQVVNVPENLGIAQNTNKALSIAKGDYIGLLDHDDMLAADALFEVAKTINDKNADVIYTNEDKITMSGEKHFQPNFKPEYNLDMLRSNNYICHFFIAKASLMKEIGGFRGEYNGAQDYDMIFRCTERADNIVRIPKVLYHWRMHEQSTAENPESKRYAFDAGKKVIEDHLKRCEESAGVQMTEYPGFYRVKYAIKEKPRVSVVIVKETKNMIPKDTLIKIADDYGRDRVEFDVVDGNYKGDIEFDGISINTLPWTKECNNTEMLNYGIEKTKNEYILVLSSYIIKVSDNYIETFVSNTMRKNVGAVGGKMYFSNGTIKNAGLFIKKDGTIEEVFKKLPRLCVGYMNRQSMQQNMQAITFDDIMFKKSLWEKIKNGISKSKSLQRDVEICTKIRGNDLLLVYTPWAESVVRKER</sequence>
<dbReference type="Proteomes" id="UP000260664">
    <property type="component" value="Unassembled WGS sequence"/>
</dbReference>
<dbReference type="SUPFAM" id="SSF53448">
    <property type="entry name" value="Nucleotide-diphospho-sugar transferases"/>
    <property type="match status" value="2"/>
</dbReference>
<dbReference type="InterPro" id="IPR029044">
    <property type="entry name" value="Nucleotide-diphossugar_trans"/>
</dbReference>
<evidence type="ECO:0000313" key="3">
    <source>
        <dbReference type="Proteomes" id="UP000260664"/>
    </source>
</evidence>
<accession>A0A3E4F774</accession>
<proteinExistence type="predicted"/>
<keyword evidence="2" id="KW-0808">Transferase</keyword>
<feature type="domain" description="Glycosyltransferase 2-like" evidence="1">
    <location>
        <begin position="65"/>
        <end position="222"/>
    </location>
</feature>
<dbReference type="AlphaFoldDB" id="A0A3E4F774"/>
<dbReference type="PANTHER" id="PTHR43685:SF2">
    <property type="entry name" value="GLYCOSYLTRANSFERASE 2-LIKE DOMAIN-CONTAINING PROTEIN"/>
    <property type="match status" value="1"/>
</dbReference>
<dbReference type="GO" id="GO:0016740">
    <property type="term" value="F:transferase activity"/>
    <property type="evidence" value="ECO:0007669"/>
    <property type="project" value="UniProtKB-KW"/>
</dbReference>
<dbReference type="PANTHER" id="PTHR43685">
    <property type="entry name" value="GLYCOSYLTRANSFERASE"/>
    <property type="match status" value="1"/>
</dbReference>
<dbReference type="CDD" id="cd04184">
    <property type="entry name" value="GT2_RfbC_Mx_like"/>
    <property type="match status" value="1"/>
</dbReference>
<name>A0A3E4F774_9FIRM</name>
<protein>
    <submittedName>
        <fullName evidence="2">Glycosyltransferase</fullName>
    </submittedName>
</protein>
<dbReference type="Gene3D" id="3.90.550.10">
    <property type="entry name" value="Spore Coat Polysaccharide Biosynthesis Protein SpsA, Chain A"/>
    <property type="match status" value="2"/>
</dbReference>
<dbReference type="InterPro" id="IPR050834">
    <property type="entry name" value="Glycosyltransf_2"/>
</dbReference>
<organism evidence="2 3">
    <name type="scientific">Dorea formicigenerans</name>
    <dbReference type="NCBI Taxonomy" id="39486"/>
    <lineage>
        <taxon>Bacteria</taxon>
        <taxon>Bacillati</taxon>
        <taxon>Bacillota</taxon>
        <taxon>Clostridia</taxon>
        <taxon>Lachnospirales</taxon>
        <taxon>Lachnospiraceae</taxon>
        <taxon>Dorea</taxon>
    </lineage>
</organism>
<evidence type="ECO:0000313" key="2">
    <source>
        <dbReference type="EMBL" id="RGI85010.1"/>
    </source>
</evidence>
<dbReference type="InterPro" id="IPR001173">
    <property type="entry name" value="Glyco_trans_2-like"/>
</dbReference>
<reference evidence="2 3" key="1">
    <citation type="submission" date="2018-08" db="EMBL/GenBank/DDBJ databases">
        <title>A genome reference for cultivated species of the human gut microbiota.</title>
        <authorList>
            <person name="Zou Y."/>
            <person name="Xue W."/>
            <person name="Luo G."/>
        </authorList>
    </citation>
    <scope>NUCLEOTIDE SEQUENCE [LARGE SCALE GENOMIC DNA]</scope>
    <source>
        <strain evidence="2 3">TM09-19AC</strain>
    </source>
</reference>